<dbReference type="OrthoDB" id="2919828at2"/>
<dbReference type="Proteomes" id="UP001341297">
    <property type="component" value="Unassembled WGS sequence"/>
</dbReference>
<reference evidence="1" key="2">
    <citation type="submission" date="2015-10" db="EMBL/GenBank/DDBJ databases">
        <authorList>
            <person name="Dunlap C."/>
        </authorList>
    </citation>
    <scope>NUCLEOTIDE SEQUENCE</scope>
    <source>
        <strain evidence="1">GO-13</strain>
    </source>
</reference>
<reference evidence="1 3" key="1">
    <citation type="journal article" date="2015" name="Int. J. Syst. Evol. Microbiol.">
        <title>Bacillus glycinifermentans sp. nov., isolated from fermented soybean paste.</title>
        <authorList>
            <person name="Kim S.J."/>
            <person name="Dunlap C.A."/>
            <person name="Kwon S.W."/>
            <person name="Rooney A.P."/>
        </authorList>
    </citation>
    <scope>NUCLEOTIDE SEQUENCE [LARGE SCALE GENOMIC DNA]</scope>
    <source>
        <strain evidence="1 3">GO-13</strain>
    </source>
</reference>
<dbReference type="RefSeq" id="WP_048354014.1">
    <property type="nucleotide sequence ID" value="NZ_CP023481.1"/>
</dbReference>
<dbReference type="PATRIC" id="fig|1664069.6.peg.2033"/>
<evidence type="ECO:0000313" key="1">
    <source>
        <dbReference type="EMBL" id="KRT93799.1"/>
    </source>
</evidence>
<dbReference type="EMBL" id="LECW02000016">
    <property type="protein sequence ID" value="KRT93799.1"/>
    <property type="molecule type" value="Genomic_DNA"/>
</dbReference>
<comment type="caution">
    <text evidence="1">The sequence shown here is derived from an EMBL/GenBank/DDBJ whole genome shotgun (WGS) entry which is preliminary data.</text>
</comment>
<name>A0A0T6BQ82_9BACI</name>
<organism evidence="1 3">
    <name type="scientific">Bacillus glycinifermentans</name>
    <dbReference type="NCBI Taxonomy" id="1664069"/>
    <lineage>
        <taxon>Bacteria</taxon>
        <taxon>Bacillati</taxon>
        <taxon>Bacillota</taxon>
        <taxon>Bacilli</taxon>
        <taxon>Bacillales</taxon>
        <taxon>Bacillaceae</taxon>
        <taxon>Bacillus</taxon>
    </lineage>
</organism>
<keyword evidence="4" id="KW-1185">Reference proteome</keyword>
<accession>A0A0T6BQ82</accession>
<sequence length="83" mass="10027">MDNQVLQAIHEMQKEMREGFKSVNERLDTIDKTLARIEENEPEEIMSMLKLINKNIESDHRYNDKKFSELERRIHALEERLNN</sequence>
<proteinExistence type="predicted"/>
<dbReference type="EMBL" id="JARRTL010000030">
    <property type="protein sequence ID" value="MEC0487372.1"/>
    <property type="molecule type" value="Genomic_DNA"/>
</dbReference>
<dbReference type="Proteomes" id="UP000036168">
    <property type="component" value="Unassembled WGS sequence"/>
</dbReference>
<evidence type="ECO:0000313" key="3">
    <source>
        <dbReference type="Proteomes" id="UP000036168"/>
    </source>
</evidence>
<dbReference type="AlphaFoldDB" id="A0A0T6BQ82"/>
<gene>
    <name evidence="1" type="ORF">AB447_216970</name>
    <name evidence="2" type="ORF">P8828_21700</name>
</gene>
<reference evidence="2 4" key="3">
    <citation type="submission" date="2023-03" db="EMBL/GenBank/DDBJ databases">
        <title>Agriculturally important microbes genome sequencing.</title>
        <authorList>
            <person name="Dunlap C."/>
        </authorList>
    </citation>
    <scope>NUCLEOTIDE SEQUENCE [LARGE SCALE GENOMIC DNA]</scope>
    <source>
        <strain evidence="2 4">CBP-3203</strain>
    </source>
</reference>
<evidence type="ECO:0000313" key="2">
    <source>
        <dbReference type="EMBL" id="MEC0487372.1"/>
    </source>
</evidence>
<protein>
    <submittedName>
        <fullName evidence="2">DUF3734 domain-containing protein</fullName>
    </submittedName>
</protein>
<dbReference type="KEGG" id="bgy:BGLY_1920"/>
<evidence type="ECO:0000313" key="4">
    <source>
        <dbReference type="Proteomes" id="UP001341297"/>
    </source>
</evidence>